<accession>A0A015W0D9</accession>
<dbReference type="Proteomes" id="UP000020529">
    <property type="component" value="Unassembled WGS sequence"/>
</dbReference>
<sequence>MIYVSFCIVTAQRYVFLTFVFIKSMSYIYLFYPVFHSAILLLVFTSGSK</sequence>
<organism evidence="1 2">
    <name type="scientific">Bacteroides fragilis str. 3988T(B)14</name>
    <dbReference type="NCBI Taxonomy" id="1339315"/>
    <lineage>
        <taxon>Bacteria</taxon>
        <taxon>Pseudomonadati</taxon>
        <taxon>Bacteroidota</taxon>
        <taxon>Bacteroidia</taxon>
        <taxon>Bacteroidales</taxon>
        <taxon>Bacteroidaceae</taxon>
        <taxon>Bacteroides</taxon>
    </lineage>
</organism>
<proteinExistence type="predicted"/>
<reference evidence="1 2" key="1">
    <citation type="submission" date="2014-02" db="EMBL/GenBank/DDBJ databases">
        <authorList>
            <person name="Sears C."/>
            <person name="Carroll K."/>
            <person name="Sack B.R."/>
            <person name="Qadri F."/>
            <person name="Myers L.L."/>
            <person name="Chung G.-T."/>
            <person name="Escheverria P."/>
            <person name="Fraser C.M."/>
            <person name="Sadzewicz L."/>
            <person name="Shefchek K.A."/>
            <person name="Tallon L."/>
            <person name="Das S.P."/>
            <person name="Daugherty S."/>
            <person name="Mongodin E.F."/>
        </authorList>
    </citation>
    <scope>NUCLEOTIDE SEQUENCE [LARGE SCALE GENOMIC DNA]</scope>
    <source>
        <strain evidence="2">3988T(B)14</strain>
    </source>
</reference>
<name>A0A015W0D9_BACFG</name>
<dbReference type="AlphaFoldDB" id="A0A015W0D9"/>
<evidence type="ECO:0000313" key="1">
    <source>
        <dbReference type="EMBL" id="EXY73950.1"/>
    </source>
</evidence>
<dbReference type="EMBL" id="JGCY01000328">
    <property type="protein sequence ID" value="EXY73950.1"/>
    <property type="molecule type" value="Genomic_DNA"/>
</dbReference>
<protein>
    <submittedName>
        <fullName evidence="1">Putative membrane protein</fullName>
    </submittedName>
</protein>
<comment type="caution">
    <text evidence="1">The sequence shown here is derived from an EMBL/GenBank/DDBJ whole genome shotgun (WGS) entry which is preliminary data.</text>
</comment>
<evidence type="ECO:0000313" key="2">
    <source>
        <dbReference type="Proteomes" id="UP000020529"/>
    </source>
</evidence>
<gene>
    <name evidence="1" type="ORF">M124_2232</name>
</gene>